<gene>
    <name evidence="1" type="ORF">ERS852511_01448</name>
</gene>
<name>A0A174LF16_BACT4</name>
<protein>
    <submittedName>
        <fullName evidence="1">Uncharacterized protein</fullName>
    </submittedName>
</protein>
<evidence type="ECO:0000313" key="1">
    <source>
        <dbReference type="EMBL" id="CUP20180.1"/>
    </source>
</evidence>
<dbReference type="AlphaFoldDB" id="A0A174LF16"/>
<accession>A0A174LF16</accession>
<evidence type="ECO:0000313" key="2">
    <source>
        <dbReference type="Proteomes" id="UP000095576"/>
    </source>
</evidence>
<sequence length="97" mass="11784">MGYFQLAVIIRVEHCKSKLLQMKMVISPKSLRIIMTRRYLRLLSTEMRKWKHIMCMMLAINSVMFYHPKQLISWECRLIYRFLKSWLIIMSMIVKGV</sequence>
<dbReference type="EMBL" id="CZAP01000003">
    <property type="protein sequence ID" value="CUP20180.1"/>
    <property type="molecule type" value="Genomic_DNA"/>
</dbReference>
<reference evidence="1 2" key="1">
    <citation type="submission" date="2015-09" db="EMBL/GenBank/DDBJ databases">
        <authorList>
            <consortium name="Pathogen Informatics"/>
        </authorList>
    </citation>
    <scope>NUCLEOTIDE SEQUENCE [LARGE SCALE GENOMIC DNA]</scope>
    <source>
        <strain evidence="1 2">2789STDY5834899</strain>
    </source>
</reference>
<dbReference type="Proteomes" id="UP000095576">
    <property type="component" value="Unassembled WGS sequence"/>
</dbReference>
<organism evidence="1 2">
    <name type="scientific">Bacteroides thetaiotaomicron</name>
    <dbReference type="NCBI Taxonomy" id="818"/>
    <lineage>
        <taxon>Bacteria</taxon>
        <taxon>Pseudomonadati</taxon>
        <taxon>Bacteroidota</taxon>
        <taxon>Bacteroidia</taxon>
        <taxon>Bacteroidales</taxon>
        <taxon>Bacteroidaceae</taxon>
        <taxon>Bacteroides</taxon>
    </lineage>
</organism>
<proteinExistence type="predicted"/>